<dbReference type="SMART" id="SM00471">
    <property type="entry name" value="HDc"/>
    <property type="match status" value="1"/>
</dbReference>
<evidence type="ECO:0000313" key="3">
    <source>
        <dbReference type="Proteomes" id="UP000012283"/>
    </source>
</evidence>
<dbReference type="NCBIfam" id="TIGR00277">
    <property type="entry name" value="HDIG"/>
    <property type="match status" value="1"/>
</dbReference>
<name>N4WUN9_9BACI</name>
<dbReference type="InterPro" id="IPR003607">
    <property type="entry name" value="HD/PDEase_dom"/>
</dbReference>
<sequence>MRLIATKYLQEGMELAKPIKNDYGRILVQRHVKLSTFIIKRLLDYGITYVYIRDQETDDIVIESPVSEDLKLDAMNHIRESFRLFDDKDLEQNPYLLSKTIDSLQGVAKQMATEISHHDEVIQYVSDLLISDHYVYQHSVNVSLYTIALAQAFQFPTHQIEEIGLGALLHDIGKVFLPQNILNKSGKLTDDEFEIIKKHTEYGFEFLRKSHELPLLIAHCAFQHHERIDGSGYPRGITGNEMHPYAKIMSVADVFDAVTTNRVYRDAMLPHEGLEILYAGADKQFESHIVDAFRRTIALYPNGLTVTLSDNRIGIVARQNHQVNDRPVIRITHHGEEKVSTYDLDLSKELDIMIVGMNDRK</sequence>
<dbReference type="AlphaFoldDB" id="N4WUN9"/>
<dbReference type="PATRIC" id="fig|1308866.3.peg.1827"/>
<dbReference type="PANTHER" id="PTHR43155">
    <property type="entry name" value="CYCLIC DI-GMP PHOSPHODIESTERASE PA4108-RELATED"/>
    <property type="match status" value="1"/>
</dbReference>
<dbReference type="STRING" id="1308866.J416_09039"/>
<evidence type="ECO:0000259" key="1">
    <source>
        <dbReference type="PROSITE" id="PS51832"/>
    </source>
</evidence>
<protein>
    <recommendedName>
        <fullName evidence="1">HD-GYP domain-containing protein</fullName>
    </recommendedName>
</protein>
<reference evidence="2 3" key="1">
    <citation type="submission" date="2013-03" db="EMBL/GenBank/DDBJ databases">
        <title>Draft genome sequence of Gracibacillus halophilus YIM-C55.5, a moderately halophilic and thermophilic organism from the Xiaochaidamu salt lake.</title>
        <authorList>
            <person name="Sugumar T."/>
            <person name="Polireddy D.R."/>
            <person name="Antony A."/>
            <person name="Madhava Y.R."/>
            <person name="Sivakumar N."/>
        </authorList>
    </citation>
    <scope>NUCLEOTIDE SEQUENCE [LARGE SCALE GENOMIC DNA]</scope>
    <source>
        <strain evidence="2 3">YIM-C55.5</strain>
    </source>
</reference>
<accession>N4WUN9</accession>
<dbReference type="PROSITE" id="PS51832">
    <property type="entry name" value="HD_GYP"/>
    <property type="match status" value="1"/>
</dbReference>
<dbReference type="OrthoDB" id="9759601at2"/>
<dbReference type="Proteomes" id="UP000012283">
    <property type="component" value="Unassembled WGS sequence"/>
</dbReference>
<dbReference type="EMBL" id="APML01000030">
    <property type="protein sequence ID" value="ENH96831.1"/>
    <property type="molecule type" value="Genomic_DNA"/>
</dbReference>
<dbReference type="SUPFAM" id="SSF109604">
    <property type="entry name" value="HD-domain/PDEase-like"/>
    <property type="match status" value="1"/>
</dbReference>
<dbReference type="Pfam" id="PF13487">
    <property type="entry name" value="HD_5"/>
    <property type="match status" value="1"/>
</dbReference>
<dbReference type="CDD" id="cd00077">
    <property type="entry name" value="HDc"/>
    <property type="match status" value="1"/>
</dbReference>
<feature type="domain" description="HD-GYP" evidence="1">
    <location>
        <begin position="113"/>
        <end position="309"/>
    </location>
</feature>
<dbReference type="RefSeq" id="WP_003468658.1">
    <property type="nucleotide sequence ID" value="NZ_APML01000030.1"/>
</dbReference>
<dbReference type="Gene3D" id="1.10.3210.10">
    <property type="entry name" value="Hypothetical protein af1432"/>
    <property type="match status" value="1"/>
</dbReference>
<evidence type="ECO:0000313" key="2">
    <source>
        <dbReference type="EMBL" id="ENH96831.1"/>
    </source>
</evidence>
<keyword evidence="3" id="KW-1185">Reference proteome</keyword>
<gene>
    <name evidence="2" type="ORF">J416_09039</name>
</gene>
<dbReference type="eggNOG" id="COG2206">
    <property type="taxonomic scope" value="Bacteria"/>
</dbReference>
<proteinExistence type="predicted"/>
<dbReference type="InterPro" id="IPR006675">
    <property type="entry name" value="HDIG_dom"/>
</dbReference>
<dbReference type="InterPro" id="IPR037522">
    <property type="entry name" value="HD_GYP_dom"/>
</dbReference>
<organism evidence="2 3">
    <name type="scientific">Gracilibacillus halophilus YIM-C55.5</name>
    <dbReference type="NCBI Taxonomy" id="1308866"/>
    <lineage>
        <taxon>Bacteria</taxon>
        <taxon>Bacillati</taxon>
        <taxon>Bacillota</taxon>
        <taxon>Bacilli</taxon>
        <taxon>Bacillales</taxon>
        <taxon>Bacillaceae</taxon>
        <taxon>Gracilibacillus</taxon>
    </lineage>
</organism>
<comment type="caution">
    <text evidence="2">The sequence shown here is derived from an EMBL/GenBank/DDBJ whole genome shotgun (WGS) entry which is preliminary data.</text>
</comment>
<dbReference type="PANTHER" id="PTHR43155:SF2">
    <property type="entry name" value="CYCLIC DI-GMP PHOSPHODIESTERASE PA4108"/>
    <property type="match status" value="1"/>
</dbReference>